<gene>
    <name evidence="2" type="ORF">J1TS3_32530</name>
</gene>
<reference evidence="2 3" key="1">
    <citation type="submission" date="2021-03" db="EMBL/GenBank/DDBJ databases">
        <title>Antimicrobial resistance genes in bacteria isolated from Japanese honey, and their potential for conferring macrolide and lincosamide resistance in the American foulbrood pathogen Paenibacillus larvae.</title>
        <authorList>
            <person name="Okamoto M."/>
            <person name="Kumagai M."/>
            <person name="Kanamori H."/>
            <person name="Takamatsu D."/>
        </authorList>
    </citation>
    <scope>NUCLEOTIDE SEQUENCE [LARGE SCALE GENOMIC DNA]</scope>
    <source>
        <strain evidence="2 3">J1TS3</strain>
    </source>
</reference>
<keyword evidence="3" id="KW-1185">Reference proteome</keyword>
<keyword evidence="1" id="KW-0472">Membrane</keyword>
<dbReference type="EMBL" id="BOQT01000013">
    <property type="protein sequence ID" value="GIN22119.1"/>
    <property type="molecule type" value="Genomic_DNA"/>
</dbReference>
<keyword evidence="1" id="KW-1133">Transmembrane helix</keyword>
<accession>A0ABQ4K8R3</accession>
<proteinExistence type="predicted"/>
<evidence type="ECO:0008006" key="4">
    <source>
        <dbReference type="Google" id="ProtNLM"/>
    </source>
</evidence>
<evidence type="ECO:0000256" key="1">
    <source>
        <dbReference type="SAM" id="Phobius"/>
    </source>
</evidence>
<organism evidence="2 3">
    <name type="scientific">Siminovitchia fordii</name>
    <dbReference type="NCBI Taxonomy" id="254759"/>
    <lineage>
        <taxon>Bacteria</taxon>
        <taxon>Bacillati</taxon>
        <taxon>Bacillota</taxon>
        <taxon>Bacilli</taxon>
        <taxon>Bacillales</taxon>
        <taxon>Bacillaceae</taxon>
        <taxon>Siminovitchia</taxon>
    </lineage>
</organism>
<feature type="transmembrane region" description="Helical" evidence="1">
    <location>
        <begin position="90"/>
        <end position="115"/>
    </location>
</feature>
<dbReference type="Proteomes" id="UP000680279">
    <property type="component" value="Unassembled WGS sequence"/>
</dbReference>
<keyword evidence="1" id="KW-0812">Transmembrane</keyword>
<feature type="transmembrane region" description="Helical" evidence="1">
    <location>
        <begin position="36"/>
        <end position="57"/>
    </location>
</feature>
<evidence type="ECO:0000313" key="3">
    <source>
        <dbReference type="Proteomes" id="UP000680279"/>
    </source>
</evidence>
<feature type="transmembrane region" description="Helical" evidence="1">
    <location>
        <begin position="121"/>
        <end position="143"/>
    </location>
</feature>
<dbReference type="RefSeq" id="WP_018708609.1">
    <property type="nucleotide sequence ID" value="NZ_BOQT01000013.1"/>
</dbReference>
<feature type="transmembrane region" description="Helical" evidence="1">
    <location>
        <begin position="7"/>
        <end position="30"/>
    </location>
</feature>
<dbReference type="Pfam" id="PF06695">
    <property type="entry name" value="Sm_multidrug_ex"/>
    <property type="match status" value="1"/>
</dbReference>
<protein>
    <recommendedName>
        <fullName evidence="4">Small multi-drug export protein</fullName>
    </recommendedName>
</protein>
<dbReference type="InterPro" id="IPR009577">
    <property type="entry name" value="Sm_multidrug_ex"/>
</dbReference>
<name>A0ABQ4K8R3_9BACI</name>
<comment type="caution">
    <text evidence="2">The sequence shown here is derived from an EMBL/GenBank/DDBJ whole genome shotgun (WGS) entry which is preliminary data.</text>
</comment>
<evidence type="ECO:0000313" key="2">
    <source>
        <dbReference type="EMBL" id="GIN22119.1"/>
    </source>
</evidence>
<sequence length="150" mass="16602">MGNVWEYIVVFLLAGVPWIELAAVIPIAIIRGLQPVLVIILGFSGNLLTALLVIYLFEPIKNYLFRKRGDSKESGKREERAKRIWNKYGLPGLALLGPVLIGIHIAAFIGLSLGAGKNWTLLWVTISLFIWSIVLGTAAHYGVEAFKVFL</sequence>